<dbReference type="EMBL" id="JAGKQM010000007">
    <property type="protein sequence ID" value="KAH0917798.1"/>
    <property type="molecule type" value="Genomic_DNA"/>
</dbReference>
<name>A0ABQ8CMJ6_BRANA</name>
<protein>
    <submittedName>
        <fullName evidence="1">Uncharacterized protein</fullName>
    </submittedName>
</protein>
<keyword evidence="2" id="KW-1185">Reference proteome</keyword>
<gene>
    <name evidence="1" type="ORF">HID58_025458</name>
</gene>
<evidence type="ECO:0000313" key="2">
    <source>
        <dbReference type="Proteomes" id="UP000824890"/>
    </source>
</evidence>
<sequence>LGERGTQKLGTVRNAKLADVLVDHQWRFQNTRDSNIEGEEEYRKEFSAYNTWDMIHTHHKKACFYSSEISAENHCLLYLARKKRETSYTSRQANQHAKMIEKTISNKFYLLVTMRRNGYWG</sequence>
<organism evidence="1 2">
    <name type="scientific">Brassica napus</name>
    <name type="common">Rape</name>
    <dbReference type="NCBI Taxonomy" id="3708"/>
    <lineage>
        <taxon>Eukaryota</taxon>
        <taxon>Viridiplantae</taxon>
        <taxon>Streptophyta</taxon>
        <taxon>Embryophyta</taxon>
        <taxon>Tracheophyta</taxon>
        <taxon>Spermatophyta</taxon>
        <taxon>Magnoliopsida</taxon>
        <taxon>eudicotyledons</taxon>
        <taxon>Gunneridae</taxon>
        <taxon>Pentapetalae</taxon>
        <taxon>rosids</taxon>
        <taxon>malvids</taxon>
        <taxon>Brassicales</taxon>
        <taxon>Brassicaceae</taxon>
        <taxon>Brassiceae</taxon>
        <taxon>Brassica</taxon>
    </lineage>
</organism>
<proteinExistence type="predicted"/>
<comment type="caution">
    <text evidence="1">The sequence shown here is derived from an EMBL/GenBank/DDBJ whole genome shotgun (WGS) entry which is preliminary data.</text>
</comment>
<dbReference type="Proteomes" id="UP000824890">
    <property type="component" value="Unassembled WGS sequence"/>
</dbReference>
<feature type="non-terminal residue" evidence="1">
    <location>
        <position position="1"/>
    </location>
</feature>
<accession>A0ABQ8CMJ6</accession>
<evidence type="ECO:0000313" key="1">
    <source>
        <dbReference type="EMBL" id="KAH0917798.1"/>
    </source>
</evidence>
<reference evidence="1 2" key="1">
    <citation type="submission" date="2021-05" db="EMBL/GenBank/DDBJ databases">
        <title>Genome Assembly of Synthetic Allotetraploid Brassica napus Reveals Homoeologous Exchanges between Subgenomes.</title>
        <authorList>
            <person name="Davis J.T."/>
        </authorList>
    </citation>
    <scope>NUCLEOTIDE SEQUENCE [LARGE SCALE GENOMIC DNA]</scope>
    <source>
        <strain evidence="2">cv. Da-Ae</strain>
        <tissue evidence="1">Seedling</tissue>
    </source>
</reference>